<feature type="compositionally biased region" description="Low complexity" evidence="1">
    <location>
        <begin position="26"/>
        <end position="61"/>
    </location>
</feature>
<evidence type="ECO:0000256" key="1">
    <source>
        <dbReference type="SAM" id="MobiDB-lite"/>
    </source>
</evidence>
<feature type="signal peptide" evidence="2">
    <location>
        <begin position="1"/>
        <end position="19"/>
    </location>
</feature>
<gene>
    <name evidence="4" type="ORF">GCM10023196_091650</name>
</gene>
<keyword evidence="2" id="KW-0732">Signal</keyword>
<proteinExistence type="predicted"/>
<dbReference type="Pfam" id="PF13539">
    <property type="entry name" value="Peptidase_M15_4"/>
    <property type="match status" value="1"/>
</dbReference>
<keyword evidence="5" id="KW-1185">Reference proteome</keyword>
<evidence type="ECO:0000259" key="3">
    <source>
        <dbReference type="Pfam" id="PF13539"/>
    </source>
</evidence>
<sequence>MERLTLAAVLGGTALALSACGGGSSGSAEPPAAPATSPVSSTQAPATPTPSPKATTASAKPQAFTAKITKIPSRATVKYSWHSGCPVGIDGLRLIRMTYWGMDHKPHDGEMVVNADVASKIVTVFHKLYDERYPIRRMELVDKYKGSDFQSIEADNTSAFNCRNATGSSNWSQHAYGHAVDVNTCENPYVHPNGHIEHPACVKYGNRKRKDPGVIHAGDEVVRAFRSIGWGWGGTWGGPWDFQHFSATGR</sequence>
<reference evidence="5" key="1">
    <citation type="journal article" date="2019" name="Int. J. Syst. Evol. Microbiol.">
        <title>The Global Catalogue of Microorganisms (GCM) 10K type strain sequencing project: providing services to taxonomists for standard genome sequencing and annotation.</title>
        <authorList>
            <consortium name="The Broad Institute Genomics Platform"/>
            <consortium name="The Broad Institute Genome Sequencing Center for Infectious Disease"/>
            <person name="Wu L."/>
            <person name="Ma J."/>
        </authorList>
    </citation>
    <scope>NUCLEOTIDE SEQUENCE [LARGE SCALE GENOMIC DNA]</scope>
    <source>
        <strain evidence="5">JCM 17939</strain>
    </source>
</reference>
<evidence type="ECO:0000313" key="5">
    <source>
        <dbReference type="Proteomes" id="UP001501442"/>
    </source>
</evidence>
<dbReference type="SUPFAM" id="SSF55166">
    <property type="entry name" value="Hedgehog/DD-peptidase"/>
    <property type="match status" value="1"/>
</dbReference>
<dbReference type="PROSITE" id="PS51257">
    <property type="entry name" value="PROKAR_LIPOPROTEIN"/>
    <property type="match status" value="1"/>
</dbReference>
<feature type="chain" id="PRO_5045275324" evidence="2">
    <location>
        <begin position="20"/>
        <end position="250"/>
    </location>
</feature>
<organism evidence="4 5">
    <name type="scientific">Actinoallomurus vinaceus</name>
    <dbReference type="NCBI Taxonomy" id="1080074"/>
    <lineage>
        <taxon>Bacteria</taxon>
        <taxon>Bacillati</taxon>
        <taxon>Actinomycetota</taxon>
        <taxon>Actinomycetes</taxon>
        <taxon>Streptosporangiales</taxon>
        <taxon>Thermomonosporaceae</taxon>
        <taxon>Actinoallomurus</taxon>
    </lineage>
</organism>
<feature type="region of interest" description="Disordered" evidence="1">
    <location>
        <begin position="20"/>
        <end position="61"/>
    </location>
</feature>
<dbReference type="RefSeq" id="WP_345440640.1">
    <property type="nucleotide sequence ID" value="NZ_BAABHK010000020.1"/>
</dbReference>
<name>A0ABP8UUF4_9ACTN</name>
<dbReference type="Gene3D" id="3.30.1380.10">
    <property type="match status" value="1"/>
</dbReference>
<evidence type="ECO:0000313" key="4">
    <source>
        <dbReference type="EMBL" id="GAA4637524.1"/>
    </source>
</evidence>
<protein>
    <submittedName>
        <fullName evidence="4">M15 family metallopeptidase</fullName>
    </submittedName>
</protein>
<dbReference type="InterPro" id="IPR009045">
    <property type="entry name" value="Zn_M74/Hedgehog-like"/>
</dbReference>
<dbReference type="InterPro" id="IPR039561">
    <property type="entry name" value="Peptidase_M15C"/>
</dbReference>
<accession>A0ABP8UUF4</accession>
<dbReference type="EMBL" id="BAABHK010000020">
    <property type="protein sequence ID" value="GAA4637524.1"/>
    <property type="molecule type" value="Genomic_DNA"/>
</dbReference>
<dbReference type="Proteomes" id="UP001501442">
    <property type="component" value="Unassembled WGS sequence"/>
</dbReference>
<feature type="domain" description="Peptidase M15C" evidence="3">
    <location>
        <begin position="166"/>
        <end position="246"/>
    </location>
</feature>
<comment type="caution">
    <text evidence="4">The sequence shown here is derived from an EMBL/GenBank/DDBJ whole genome shotgun (WGS) entry which is preliminary data.</text>
</comment>
<evidence type="ECO:0000256" key="2">
    <source>
        <dbReference type="SAM" id="SignalP"/>
    </source>
</evidence>